<dbReference type="Proteomes" id="UP001163324">
    <property type="component" value="Chromosome 9"/>
</dbReference>
<organism evidence="1 2">
    <name type="scientific">Trichothecium roseum</name>
    <dbReference type="NCBI Taxonomy" id="47278"/>
    <lineage>
        <taxon>Eukaryota</taxon>
        <taxon>Fungi</taxon>
        <taxon>Dikarya</taxon>
        <taxon>Ascomycota</taxon>
        <taxon>Pezizomycotina</taxon>
        <taxon>Sordariomycetes</taxon>
        <taxon>Hypocreomycetidae</taxon>
        <taxon>Hypocreales</taxon>
        <taxon>Hypocreales incertae sedis</taxon>
        <taxon>Trichothecium</taxon>
    </lineage>
</organism>
<name>A0ACC0UQK8_9HYPO</name>
<proteinExistence type="predicted"/>
<sequence length="323" mass="34384">MQISSIFAAAAAALFSLAAAQPAPGECTGQCWSHDPSLVRRDDGVYFRFETGSLIGIWKGADITGPWEYQGPAIPDNSIIDLPGRDDLWAPQVHKVGDGYILYYSVSTFGSSDSAIGYATSPTMEANTWTDHGATGVSSGANTPYNAIDGALIRDASSGALSMVFGSFWNGINVVSMNDDGSAATGTPVNVVYNSTGAHSQEGPFIHARDGWYYLFFSHGQCCGLDTSPPAQGEEYKIYVCRSQSVTGPYVDQNGVNCLTNNGGTLVLASHDNIYGPGHCGVMTDPRGTILYYHYADRNSGVSDADYKFGWNTISWSGGWPAV</sequence>
<evidence type="ECO:0000313" key="1">
    <source>
        <dbReference type="EMBL" id="KAI9896335.1"/>
    </source>
</evidence>
<reference evidence="1" key="1">
    <citation type="submission" date="2022-10" db="EMBL/GenBank/DDBJ databases">
        <title>Complete Genome of Trichothecium roseum strain YXFP-22015, a Plant Pathogen Isolated from Citrus.</title>
        <authorList>
            <person name="Wang Y."/>
            <person name="Zhu L."/>
        </authorList>
    </citation>
    <scope>NUCLEOTIDE SEQUENCE</scope>
    <source>
        <strain evidence="1">YXFP-22015</strain>
    </source>
</reference>
<gene>
    <name evidence="1" type="ORF">N3K66_008507</name>
</gene>
<accession>A0ACC0UQK8</accession>
<dbReference type="EMBL" id="CM047948">
    <property type="protein sequence ID" value="KAI9896335.1"/>
    <property type="molecule type" value="Genomic_DNA"/>
</dbReference>
<evidence type="ECO:0000313" key="2">
    <source>
        <dbReference type="Proteomes" id="UP001163324"/>
    </source>
</evidence>
<protein>
    <submittedName>
        <fullName evidence="1">Uncharacterized protein</fullName>
    </submittedName>
</protein>
<keyword evidence="2" id="KW-1185">Reference proteome</keyword>
<comment type="caution">
    <text evidence="1">The sequence shown here is derived from an EMBL/GenBank/DDBJ whole genome shotgun (WGS) entry which is preliminary data.</text>
</comment>